<evidence type="ECO:0000256" key="1">
    <source>
        <dbReference type="ARBA" id="ARBA00007734"/>
    </source>
</evidence>
<dbReference type="InterPro" id="IPR000189">
    <property type="entry name" value="Transglyc_AS"/>
</dbReference>
<dbReference type="Gene3D" id="1.10.530.10">
    <property type="match status" value="1"/>
</dbReference>
<dbReference type="InterPro" id="IPR008258">
    <property type="entry name" value="Transglycosylase_SLT_dom_1"/>
</dbReference>
<dbReference type="SMART" id="SM00257">
    <property type="entry name" value="LysM"/>
    <property type="match status" value="7"/>
</dbReference>
<dbReference type="InterPro" id="IPR036779">
    <property type="entry name" value="LysM_dom_sf"/>
</dbReference>
<feature type="signal peptide" evidence="2">
    <location>
        <begin position="1"/>
        <end position="19"/>
    </location>
</feature>
<dbReference type="PANTHER" id="PTHR33734">
    <property type="entry name" value="LYSM DOMAIN-CONTAINING GPI-ANCHORED PROTEIN 2"/>
    <property type="match status" value="1"/>
</dbReference>
<dbReference type="AlphaFoldDB" id="A0AAE3P422"/>
<dbReference type="GO" id="GO:0008932">
    <property type="term" value="F:lytic endotransglycosylase activity"/>
    <property type="evidence" value="ECO:0007669"/>
    <property type="project" value="TreeGrafter"/>
</dbReference>
<organism evidence="4 5">
    <name type="scientific">Stygiobacter electus</name>
    <dbReference type="NCBI Taxonomy" id="3032292"/>
    <lineage>
        <taxon>Bacteria</taxon>
        <taxon>Pseudomonadati</taxon>
        <taxon>Ignavibacteriota</taxon>
        <taxon>Ignavibacteria</taxon>
        <taxon>Ignavibacteriales</taxon>
        <taxon>Melioribacteraceae</taxon>
        <taxon>Stygiobacter</taxon>
    </lineage>
</organism>
<keyword evidence="2" id="KW-0732">Signal</keyword>
<dbReference type="Pfam" id="PF01464">
    <property type="entry name" value="SLT"/>
    <property type="match status" value="1"/>
</dbReference>
<sequence>MKKVLFLPIVALLFFNFNGCSFLSSTSNQKNTSIILNQDTTKTLESKSLVNQMLESARRDYVNALYQQKLGFKTEAINYFESALSTINKLSYYPEIENNEAYDELETSIVEDYQKLVDSFDELPDDISISALKEWMDNKIENAPINEDSIAVNEKEDLNNNNLVVVKVGDFPLEVNSYVEQWVEYFTGRGRKHIENWLSRSGKYFPMMAKIFEEEKVPQQLIFLSMVESGLNPFARSWARAVGLWQFIRGTGRLYDLDINFHIDERRDPEKATRAAARHLKDLYYSLGDWNLALAAYNSGEGNVRKAMRRSGASDFWSIRRYLPRETRSYVPQYIAVTLIASQPEKYGFTNIQYEKPHEYATYTINDAYDLNILAKCAGISVELLREMNPELTQNSTPPSYEGGYPLKIPAKSFDAFVANVKNIPEEARVQFVTHIVKPGEKISQIARKYDVSISKLAELNNLNIKKKLVAGKEIKIPVSNNLDDFELAVNTDELPAVEDEIKSFDSKPTYSLKISSSVSNVLPSKYNSTESDTIEYIVPEGKLPVKYVVKSNDNLVDISNMFNVRVSDIRNWNNLPYTSRAKVGQELTIYVPKDKVDYYASIDKMSDKERKNLILANNGDSYIEHRVRSGESLSSIAAKYGVSVSQIKNWNNLTSNTISRGKKLLIYSSDYSSKNSYASNVSSKINKYKVKKGDSLSKIAQKFNVTIAQLKSWNKLNKNILKAGQTLVVQEKQINSFGDNSYRTGSNLINHTIKSGETISEIADMYNVSISEIKNWNNLKTNKLISGKSLVIYSDESNKKNLAKKLKSNSQHVNSNEVSAKASLYKIKDGETLETISKKFGVSVNDLKDWNKLKSDKIKVGQDLIIYTVKKVTANNGKNIVVKIHEGESLWTIAKNYKVKVSDLIAWNNLKSEKVKVGQKIIIQQ</sequence>
<comment type="similarity">
    <text evidence="1">Belongs to the transglycosylase Slt family.</text>
</comment>
<protein>
    <submittedName>
        <fullName evidence="4">LysM peptidoglycan-binding domain-containing protein</fullName>
    </submittedName>
</protein>
<dbReference type="EMBL" id="JARGDL010000014">
    <property type="protein sequence ID" value="MDF1612505.1"/>
    <property type="molecule type" value="Genomic_DNA"/>
</dbReference>
<feature type="domain" description="LysM" evidence="3">
    <location>
        <begin position="881"/>
        <end position="924"/>
    </location>
</feature>
<feature type="domain" description="LysM" evidence="3">
    <location>
        <begin position="624"/>
        <end position="667"/>
    </location>
</feature>
<dbReference type="CDD" id="cd16894">
    <property type="entry name" value="MltD-like"/>
    <property type="match status" value="1"/>
</dbReference>
<name>A0AAE3P422_9BACT</name>
<gene>
    <name evidence="4" type="ORF">P0M35_10105</name>
</gene>
<evidence type="ECO:0000313" key="4">
    <source>
        <dbReference type="EMBL" id="MDF1612505.1"/>
    </source>
</evidence>
<dbReference type="PROSITE" id="PS00922">
    <property type="entry name" value="TRANSGLYCOSYLASE"/>
    <property type="match status" value="1"/>
</dbReference>
<feature type="domain" description="LysM" evidence="3">
    <location>
        <begin position="433"/>
        <end position="477"/>
    </location>
</feature>
<evidence type="ECO:0000256" key="2">
    <source>
        <dbReference type="SAM" id="SignalP"/>
    </source>
</evidence>
<dbReference type="GO" id="GO:0016020">
    <property type="term" value="C:membrane"/>
    <property type="evidence" value="ECO:0007669"/>
    <property type="project" value="InterPro"/>
</dbReference>
<dbReference type="Pfam" id="PF01476">
    <property type="entry name" value="LysM"/>
    <property type="match status" value="7"/>
</dbReference>
<dbReference type="RefSeq" id="WP_321536276.1">
    <property type="nucleotide sequence ID" value="NZ_JARGDL010000014.1"/>
</dbReference>
<dbReference type="SUPFAM" id="SSF53955">
    <property type="entry name" value="Lysozyme-like"/>
    <property type="match status" value="1"/>
</dbReference>
<dbReference type="PROSITE" id="PS51782">
    <property type="entry name" value="LYSM"/>
    <property type="match status" value="7"/>
</dbReference>
<dbReference type="Gene3D" id="3.10.350.10">
    <property type="entry name" value="LysM domain"/>
    <property type="match status" value="7"/>
</dbReference>
<dbReference type="InterPro" id="IPR023346">
    <property type="entry name" value="Lysozyme-like_dom_sf"/>
</dbReference>
<feature type="chain" id="PRO_5042106597" evidence="2">
    <location>
        <begin position="20"/>
        <end position="926"/>
    </location>
</feature>
<dbReference type="SUPFAM" id="SSF54106">
    <property type="entry name" value="LysM domain"/>
    <property type="match status" value="7"/>
</dbReference>
<dbReference type="CDD" id="cd00118">
    <property type="entry name" value="LysM"/>
    <property type="match status" value="7"/>
</dbReference>
<keyword evidence="5" id="KW-1185">Reference proteome</keyword>
<dbReference type="PANTHER" id="PTHR33734:SF22">
    <property type="entry name" value="MEMBRANE-BOUND LYTIC MUREIN TRANSGLYCOSYLASE D"/>
    <property type="match status" value="1"/>
</dbReference>
<comment type="caution">
    <text evidence="4">The sequence shown here is derived from an EMBL/GenBank/DDBJ whole genome shotgun (WGS) entry which is preliminary data.</text>
</comment>
<dbReference type="Proteomes" id="UP001221302">
    <property type="component" value="Unassembled WGS sequence"/>
</dbReference>
<feature type="domain" description="LysM" evidence="3">
    <location>
        <begin position="687"/>
        <end position="730"/>
    </location>
</feature>
<dbReference type="InterPro" id="IPR018392">
    <property type="entry name" value="LysM"/>
</dbReference>
<evidence type="ECO:0000313" key="5">
    <source>
        <dbReference type="Proteomes" id="UP001221302"/>
    </source>
</evidence>
<feature type="domain" description="LysM" evidence="3">
    <location>
        <begin position="750"/>
        <end position="793"/>
    </location>
</feature>
<dbReference type="GO" id="GO:0000270">
    <property type="term" value="P:peptidoglycan metabolic process"/>
    <property type="evidence" value="ECO:0007669"/>
    <property type="project" value="InterPro"/>
</dbReference>
<accession>A0AAE3P422</accession>
<reference evidence="4" key="1">
    <citation type="submission" date="2023-03" db="EMBL/GenBank/DDBJ databases">
        <title>Stygiobacter electus gen. nov., sp. nov., facultatively anaerobic thermotolerant bacterium of the class Ignavibacteria from a well of Yessentuki mineral water deposit.</title>
        <authorList>
            <person name="Podosokorskaya O.A."/>
            <person name="Elcheninov A.G."/>
            <person name="Petrova N.F."/>
            <person name="Zavarzina D.G."/>
            <person name="Kublanov I.V."/>
            <person name="Merkel A.Y."/>
        </authorList>
    </citation>
    <scope>NUCLEOTIDE SEQUENCE</scope>
    <source>
        <strain evidence="4">09-Me</strain>
    </source>
</reference>
<evidence type="ECO:0000259" key="3">
    <source>
        <dbReference type="PROSITE" id="PS51782"/>
    </source>
</evidence>
<feature type="domain" description="LysM" evidence="3">
    <location>
        <begin position="824"/>
        <end position="867"/>
    </location>
</feature>
<feature type="domain" description="LysM" evidence="3">
    <location>
        <begin position="546"/>
        <end position="590"/>
    </location>
</feature>
<proteinExistence type="inferred from homology"/>